<dbReference type="Gene3D" id="3.30.160.60">
    <property type="entry name" value="Classic Zinc Finger"/>
    <property type="match status" value="1"/>
</dbReference>
<evidence type="ECO:0000259" key="7">
    <source>
        <dbReference type="PROSITE" id="PS50157"/>
    </source>
</evidence>
<dbReference type="InterPro" id="IPR036869">
    <property type="entry name" value="J_dom_sf"/>
</dbReference>
<dbReference type="InterPro" id="IPR051964">
    <property type="entry name" value="Chaperone_stress_response"/>
</dbReference>
<dbReference type="CDD" id="cd06257">
    <property type="entry name" value="DnaJ"/>
    <property type="match status" value="1"/>
</dbReference>
<feature type="compositionally biased region" description="Acidic residues" evidence="5">
    <location>
        <begin position="307"/>
        <end position="329"/>
    </location>
</feature>
<dbReference type="InterPro" id="IPR036236">
    <property type="entry name" value="Znf_C2H2_sf"/>
</dbReference>
<evidence type="ECO:0000259" key="6">
    <source>
        <dbReference type="PROSITE" id="PS50076"/>
    </source>
</evidence>
<feature type="domain" description="C2H2-type" evidence="7">
    <location>
        <begin position="547"/>
        <end position="576"/>
    </location>
</feature>
<evidence type="ECO:0008006" key="10">
    <source>
        <dbReference type="Google" id="ProtNLM"/>
    </source>
</evidence>
<feature type="region of interest" description="Disordered" evidence="5">
    <location>
        <begin position="565"/>
        <end position="591"/>
    </location>
</feature>
<sequence length="591" mass="67746">MKTCYYELLEVQSDASDAELKKAYRRKALQLHPDKNPDNVEQAHHLFAQVRAAYEVLSDPQERAWYNSHKSSILNDEDVQYDDVGESHLASIATEEILRYFNAGAFGVVNDDSHMGFYASVSRLFERLAREEVQHGKYQNLAEYMNFKDDADNVQVLDSEYLKFPQFGNSHAPSDQIKRFYSTWTSFATCKSFNWLHQYRYSHASDRKTRRMMERENKKLADDARKSYNETVRSLVSFIKKRDGRYRTAMAQASRDLKKKQARELQEQVRRMHQVRKQEIFQAQSWQKLDDWEKREFEDMMVEEYGEAGIEESTDSEFEESGGDEDAEAEEVHEFECVVCDKVLKNELQFKIHEESKKHKKEVRRMKWEMKREGIDLGIDEEDDGEDEEEFATAESEFDDDDDDESDVSGADLDEEDEKNGDEGDDGDELKSSKVDDESRRENGSPAGEHVKNGKQVETSSPFSNEDESKNKLEQELAQLMGNSKIGDSSDDEWDTSKKKKNKSKKKTNTNSNSNSNTKPKESSPGSNSTPSAASSGKSSNGSSGSETCSVCGLAFDSRNQLFAHVKAENHAAPPPDSQNNKKKKSKRKWP</sequence>
<dbReference type="InterPro" id="IPR001623">
    <property type="entry name" value="DnaJ_domain"/>
</dbReference>
<accession>A0ABP0ZEM9</accession>
<dbReference type="SMART" id="SM00271">
    <property type="entry name" value="DnaJ"/>
    <property type="match status" value="1"/>
</dbReference>
<dbReference type="PROSITE" id="PS00028">
    <property type="entry name" value="ZINC_FINGER_C2H2_1"/>
    <property type="match status" value="2"/>
</dbReference>
<keyword evidence="9" id="KW-1185">Reference proteome</keyword>
<evidence type="ECO:0000256" key="1">
    <source>
        <dbReference type="ARBA" id="ARBA00022723"/>
    </source>
</evidence>
<feature type="region of interest" description="Disordered" evidence="5">
    <location>
        <begin position="307"/>
        <end position="330"/>
    </location>
</feature>
<feature type="compositionally biased region" description="Basic and acidic residues" evidence="5">
    <location>
        <begin position="429"/>
        <end position="443"/>
    </location>
</feature>
<keyword evidence="1" id="KW-0479">Metal-binding</keyword>
<evidence type="ECO:0000256" key="3">
    <source>
        <dbReference type="ARBA" id="ARBA00022833"/>
    </source>
</evidence>
<dbReference type="PANTHER" id="PTHR44029">
    <property type="entry name" value="DNAJ HOMOLOG SUBFAMILY C MEMBER 21"/>
    <property type="match status" value="1"/>
</dbReference>
<dbReference type="Pfam" id="PF12171">
    <property type="entry name" value="zf-C2H2_jaz"/>
    <property type="match status" value="1"/>
</dbReference>
<organism evidence="8 9">
    <name type="scientific">Lodderomyces beijingensis</name>
    <dbReference type="NCBI Taxonomy" id="1775926"/>
    <lineage>
        <taxon>Eukaryota</taxon>
        <taxon>Fungi</taxon>
        <taxon>Dikarya</taxon>
        <taxon>Ascomycota</taxon>
        <taxon>Saccharomycotina</taxon>
        <taxon>Pichiomycetes</taxon>
        <taxon>Debaryomycetaceae</taxon>
        <taxon>Candida/Lodderomyces clade</taxon>
        <taxon>Lodderomyces</taxon>
    </lineage>
</organism>
<feature type="compositionally biased region" description="Low complexity" evidence="5">
    <location>
        <begin position="509"/>
        <end position="548"/>
    </location>
</feature>
<dbReference type="InterPro" id="IPR003604">
    <property type="entry name" value="Matrin/U1-like-C_Znf_C2H2"/>
</dbReference>
<dbReference type="PROSITE" id="PS50157">
    <property type="entry name" value="ZINC_FINGER_C2H2_2"/>
    <property type="match status" value="1"/>
</dbReference>
<dbReference type="SUPFAM" id="SSF57667">
    <property type="entry name" value="beta-beta-alpha zinc fingers"/>
    <property type="match status" value="1"/>
</dbReference>
<gene>
    <name evidence="8" type="ORF">LODBEIA_P08350</name>
</gene>
<dbReference type="SMART" id="SM00355">
    <property type="entry name" value="ZnF_C2H2"/>
    <property type="match status" value="2"/>
</dbReference>
<dbReference type="PROSITE" id="PS50076">
    <property type="entry name" value="DNAJ_2"/>
    <property type="match status" value="1"/>
</dbReference>
<dbReference type="PROSITE" id="PS00636">
    <property type="entry name" value="DNAJ_1"/>
    <property type="match status" value="1"/>
</dbReference>
<dbReference type="InterPro" id="IPR022755">
    <property type="entry name" value="Znf_C2H2_jaz"/>
</dbReference>
<dbReference type="GeneID" id="92206031"/>
<evidence type="ECO:0000313" key="8">
    <source>
        <dbReference type="EMBL" id="CAK9436277.1"/>
    </source>
</evidence>
<dbReference type="RefSeq" id="XP_066827773.1">
    <property type="nucleotide sequence ID" value="XM_066976799.1"/>
</dbReference>
<dbReference type="Proteomes" id="UP001497383">
    <property type="component" value="Chromosome 1"/>
</dbReference>
<dbReference type="InterPro" id="IPR018253">
    <property type="entry name" value="DnaJ_domain_CS"/>
</dbReference>
<keyword evidence="3" id="KW-0862">Zinc</keyword>
<dbReference type="Pfam" id="PF00226">
    <property type="entry name" value="DnaJ"/>
    <property type="match status" value="1"/>
</dbReference>
<evidence type="ECO:0000256" key="5">
    <source>
        <dbReference type="SAM" id="MobiDB-lite"/>
    </source>
</evidence>
<proteinExistence type="predicted"/>
<feature type="region of interest" description="Disordered" evidence="5">
    <location>
        <begin position="371"/>
        <end position="551"/>
    </location>
</feature>
<evidence type="ECO:0000313" key="9">
    <source>
        <dbReference type="Proteomes" id="UP001497383"/>
    </source>
</evidence>
<feature type="compositionally biased region" description="Basic residues" evidence="5">
    <location>
        <begin position="498"/>
        <end position="508"/>
    </location>
</feature>
<protein>
    <recommendedName>
        <fullName evidence="10">J domain-containing protein</fullName>
    </recommendedName>
</protein>
<evidence type="ECO:0000256" key="4">
    <source>
        <dbReference type="PROSITE-ProRule" id="PRU00042"/>
    </source>
</evidence>
<reference evidence="8 9" key="1">
    <citation type="submission" date="2024-03" db="EMBL/GenBank/DDBJ databases">
        <authorList>
            <person name="Brejova B."/>
        </authorList>
    </citation>
    <scope>NUCLEOTIDE SEQUENCE [LARGE SCALE GENOMIC DNA]</scope>
    <source>
        <strain evidence="8 9">CBS 14171</strain>
    </source>
</reference>
<dbReference type="SMART" id="SM00451">
    <property type="entry name" value="ZnF_U1"/>
    <property type="match status" value="1"/>
</dbReference>
<dbReference type="PANTHER" id="PTHR44029:SF1">
    <property type="entry name" value="DNAJ HOMOLOG SUBFAMILY C MEMBER 21"/>
    <property type="match status" value="1"/>
</dbReference>
<keyword evidence="2 4" id="KW-0863">Zinc-finger</keyword>
<evidence type="ECO:0000256" key="2">
    <source>
        <dbReference type="ARBA" id="ARBA00022771"/>
    </source>
</evidence>
<dbReference type="PRINTS" id="PR00625">
    <property type="entry name" value="JDOMAIN"/>
</dbReference>
<dbReference type="SUPFAM" id="SSF46565">
    <property type="entry name" value="Chaperone J-domain"/>
    <property type="match status" value="1"/>
</dbReference>
<name>A0ABP0ZEM9_9ASCO</name>
<dbReference type="Gene3D" id="1.10.287.110">
    <property type="entry name" value="DnaJ domain"/>
    <property type="match status" value="1"/>
</dbReference>
<dbReference type="InterPro" id="IPR013087">
    <property type="entry name" value="Znf_C2H2_type"/>
</dbReference>
<dbReference type="Pfam" id="PF21884">
    <property type="entry name" value="ZUO1-like_ZHD"/>
    <property type="match status" value="1"/>
</dbReference>
<feature type="domain" description="J" evidence="6">
    <location>
        <begin position="4"/>
        <end position="70"/>
    </location>
</feature>
<feature type="compositionally biased region" description="Acidic residues" evidence="5">
    <location>
        <begin position="378"/>
        <end position="428"/>
    </location>
</feature>
<dbReference type="EMBL" id="OZ022405">
    <property type="protein sequence ID" value="CAK9436277.1"/>
    <property type="molecule type" value="Genomic_DNA"/>
</dbReference>
<dbReference type="InterPro" id="IPR054076">
    <property type="entry name" value="ZUO1-like_ZHD"/>
</dbReference>
<feature type="compositionally biased region" description="Basic residues" evidence="5">
    <location>
        <begin position="581"/>
        <end position="591"/>
    </location>
</feature>